<feature type="region of interest" description="Disordered" evidence="3">
    <location>
        <begin position="625"/>
        <end position="652"/>
    </location>
</feature>
<feature type="region of interest" description="Disordered" evidence="3">
    <location>
        <begin position="340"/>
        <end position="461"/>
    </location>
</feature>
<dbReference type="KEGG" id="ssl:SS1G_10502"/>
<dbReference type="CDD" id="cd06224">
    <property type="entry name" value="REM"/>
    <property type="match status" value="1"/>
</dbReference>
<evidence type="ECO:0000313" key="6">
    <source>
        <dbReference type="EMBL" id="EDN94628.1"/>
    </source>
</evidence>
<dbReference type="EMBL" id="CH476635">
    <property type="protein sequence ID" value="EDN94628.1"/>
    <property type="molecule type" value="Genomic_DNA"/>
</dbReference>
<dbReference type="OMA" id="HIAKWVA"/>
<evidence type="ECO:0000256" key="1">
    <source>
        <dbReference type="ARBA" id="ARBA00022658"/>
    </source>
</evidence>
<evidence type="ECO:0000313" key="7">
    <source>
        <dbReference type="Proteomes" id="UP000001312"/>
    </source>
</evidence>
<reference evidence="7" key="1">
    <citation type="journal article" date="2011" name="PLoS Genet.">
        <title>Genomic analysis of the necrotrophic fungal pathogens Sclerotinia sclerotiorum and Botrytis cinerea.</title>
        <authorList>
            <person name="Amselem J."/>
            <person name="Cuomo C.A."/>
            <person name="van Kan J.A."/>
            <person name="Viaud M."/>
            <person name="Benito E.P."/>
            <person name="Couloux A."/>
            <person name="Coutinho P.M."/>
            <person name="de Vries R.P."/>
            <person name="Dyer P.S."/>
            <person name="Fillinger S."/>
            <person name="Fournier E."/>
            <person name="Gout L."/>
            <person name="Hahn M."/>
            <person name="Kohn L."/>
            <person name="Lapalu N."/>
            <person name="Plummer K.M."/>
            <person name="Pradier J.M."/>
            <person name="Quevillon E."/>
            <person name="Sharon A."/>
            <person name="Simon A."/>
            <person name="ten Have A."/>
            <person name="Tudzynski B."/>
            <person name="Tudzynski P."/>
            <person name="Wincker P."/>
            <person name="Andrew M."/>
            <person name="Anthouard V."/>
            <person name="Beever R.E."/>
            <person name="Beffa R."/>
            <person name="Benoit I."/>
            <person name="Bouzid O."/>
            <person name="Brault B."/>
            <person name="Chen Z."/>
            <person name="Choquer M."/>
            <person name="Collemare J."/>
            <person name="Cotton P."/>
            <person name="Danchin E.G."/>
            <person name="Da Silva C."/>
            <person name="Gautier A."/>
            <person name="Giraud C."/>
            <person name="Giraud T."/>
            <person name="Gonzalez C."/>
            <person name="Grossetete S."/>
            <person name="Guldener U."/>
            <person name="Henrissat B."/>
            <person name="Howlett B.J."/>
            <person name="Kodira C."/>
            <person name="Kretschmer M."/>
            <person name="Lappartient A."/>
            <person name="Leroch M."/>
            <person name="Levis C."/>
            <person name="Mauceli E."/>
            <person name="Neuveglise C."/>
            <person name="Oeser B."/>
            <person name="Pearson M."/>
            <person name="Poulain J."/>
            <person name="Poussereau N."/>
            <person name="Quesneville H."/>
            <person name="Rascle C."/>
            <person name="Schumacher J."/>
            <person name="Segurens B."/>
            <person name="Sexton A."/>
            <person name="Silva E."/>
            <person name="Sirven C."/>
            <person name="Soanes D.M."/>
            <person name="Talbot N.J."/>
            <person name="Templeton M."/>
            <person name="Yandava C."/>
            <person name="Yarden O."/>
            <person name="Zeng Q."/>
            <person name="Rollins J.A."/>
            <person name="Lebrun M.H."/>
            <person name="Dickman M."/>
        </authorList>
    </citation>
    <scope>NUCLEOTIDE SEQUENCE [LARGE SCALE GENOMIC DNA]</scope>
    <source>
        <strain evidence="7">ATCC 18683 / 1980 / Ss-1</strain>
    </source>
</reference>
<accession>A7EYT6</accession>
<dbReference type="GO" id="GO:0005886">
    <property type="term" value="C:plasma membrane"/>
    <property type="evidence" value="ECO:0000318"/>
    <property type="project" value="GO_Central"/>
</dbReference>
<dbReference type="eggNOG" id="KOG2378">
    <property type="taxonomic scope" value="Eukaryota"/>
</dbReference>
<dbReference type="GO" id="GO:0005085">
    <property type="term" value="F:guanyl-nucleotide exchange factor activity"/>
    <property type="evidence" value="ECO:0000318"/>
    <property type="project" value="GO_Central"/>
</dbReference>
<dbReference type="InParanoid" id="A7EYT6"/>
<dbReference type="CDD" id="cd00882">
    <property type="entry name" value="Ras_like_GTPase"/>
    <property type="match status" value="1"/>
</dbReference>
<dbReference type="GO" id="GO:0007265">
    <property type="term" value="P:Ras protein signal transduction"/>
    <property type="evidence" value="ECO:0000318"/>
    <property type="project" value="GO_Central"/>
</dbReference>
<feature type="domain" description="N-terminal Ras-GEF" evidence="5">
    <location>
        <begin position="484"/>
        <end position="610"/>
    </location>
</feature>
<sequence>MDEVGASGFLARTTSKRSKSSNPLRTDSQRIQRCSRALSVSPPSAGAPTTFGLRSRPGLGSRTASAPFVPLSRGSGSGSLDTRFSTTIEDDSEEGLDLHARSYRDSVASIKDDPFFRNYQSPSSVSLARELWSATHFSERSHDDDVFKNSTPRSNKRPSLGNPGLLPQSRSGMSDINIAVIGSNGVGKSTLIQRALGLRSLPNSVASSLRMSVDEVGYTVSLIELDLESFDIIPDRLIQWPKQINGHILPRVDGALLLYDVMNRESIVELPQTLNALVNSGLPTILVSCKCDNPEHTRQLSVDSVETACMSCVETVKTAANVPESARLCLSSMLRAVMASRSNNNNNSNKDTPSIQPQGTRRRATSSANIEKLSEPTIPRPLSQQSKHSRASSEFSIGRALPPPPVAGRPTGRTNLSHQIMIPDPYDAPPLSAHPALRGENLLDHSRPSPRLPLGPKELDADPSYRYSDDIPLLQRSDDTFFDKPAKVAGVTFEELVDRLLGQHMSRADVNFSEIFLCLYRKFAAPGELFDAVLDRLGRLAEDKNIHYLTRTTTQLRIITVVAKWVSSYPGDFASPSTSRKLDAFINQLASDPVFAAAAQEMRTQLESRVVKDDDTGWARTDADVDNEHAKELESAPVSPTTTRTNSKGGYETDMSTLVQEDDVSEIELKGSRGDSFFSGRVSSQPDLNTPAFLTVEDYEREAAKMTPKGILPLSKHRYHMFMEIPDDDLADEMTRIDWVMFSSIRLRDLVRHVSLSLNQKEKCKSLANVNRMINHFNHIAKWVANMILMRDKAKHRAHILEKFMNIALKLRQLNNYNGLAAVLAGINGTAIHRLTQTRNLVPPDVQKRFARLVLLMGTQKSHFAYRLAWENSPLPRIPFIPLTRRDLVSAEEGSRTFIGANGERINWKKFEVLSEVILPIMKSQTTPYPNLTKNGQVRLLILDCLIPTDDEDIYQRSLQVESASGAAEPVKKKFPVMMFLSIYMLVQKRYLKSMMNYLAKKEATASIGREKRASMNSVDDLVVYLCSDRIMPAVIGSILYNAGDFVFRAKVMLMCFSGNTTHMVRGFMPFERVIKSFWVHKHITITCEWKYRYN</sequence>
<feature type="compositionally biased region" description="Polar residues" evidence="3">
    <location>
        <begin position="350"/>
        <end position="369"/>
    </location>
</feature>
<dbReference type="AlphaFoldDB" id="A7EYT6"/>
<dbReference type="InterPro" id="IPR001895">
    <property type="entry name" value="RASGEF_cat_dom"/>
</dbReference>
<proteinExistence type="predicted"/>
<dbReference type="InterPro" id="IPR036964">
    <property type="entry name" value="RASGEF_cat_dom_sf"/>
</dbReference>
<dbReference type="Pfam" id="PF00617">
    <property type="entry name" value="RasGEF"/>
    <property type="match status" value="1"/>
</dbReference>
<dbReference type="PANTHER" id="PTHR23113:SF348">
    <property type="entry name" value="GUANYL-NUCLEOTIDE EXCHANGE FACTOR RASGEF, PUTATIVE (AFU_ORTHOLOGUE AFUA_1G04700)-RELATED"/>
    <property type="match status" value="1"/>
</dbReference>
<evidence type="ECO:0000256" key="3">
    <source>
        <dbReference type="SAM" id="MobiDB-lite"/>
    </source>
</evidence>
<keyword evidence="7" id="KW-1185">Reference proteome</keyword>
<dbReference type="InterPro" id="IPR000651">
    <property type="entry name" value="Ras-like_Gua-exchang_fac_N"/>
</dbReference>
<keyword evidence="1 2" id="KW-0344">Guanine-nucleotide releasing factor</keyword>
<dbReference type="GeneID" id="5485036"/>
<dbReference type="Gene3D" id="3.40.50.300">
    <property type="entry name" value="P-loop containing nucleotide triphosphate hydrolases"/>
    <property type="match status" value="1"/>
</dbReference>
<evidence type="ECO:0008006" key="8">
    <source>
        <dbReference type="Google" id="ProtNLM"/>
    </source>
</evidence>
<dbReference type="Gene3D" id="1.20.870.10">
    <property type="entry name" value="Son of sevenless (SoS) protein Chain: S domain 1"/>
    <property type="match status" value="1"/>
</dbReference>
<gene>
    <name evidence="6" type="ORF">SS1G_10502</name>
</gene>
<dbReference type="PROSITE" id="PS50212">
    <property type="entry name" value="RASGEF_NTER"/>
    <property type="match status" value="1"/>
</dbReference>
<feature type="compositionally biased region" description="Polar residues" evidence="3">
    <location>
        <begin position="20"/>
        <end position="32"/>
    </location>
</feature>
<dbReference type="PANTHER" id="PTHR23113">
    <property type="entry name" value="GUANINE NUCLEOTIDE EXCHANGE FACTOR"/>
    <property type="match status" value="1"/>
</dbReference>
<dbReference type="SUPFAM" id="SSF48366">
    <property type="entry name" value="Ras GEF"/>
    <property type="match status" value="1"/>
</dbReference>
<feature type="region of interest" description="Disordered" evidence="3">
    <location>
        <begin position="142"/>
        <end position="169"/>
    </location>
</feature>
<evidence type="ECO:0000259" key="4">
    <source>
        <dbReference type="PROSITE" id="PS50009"/>
    </source>
</evidence>
<dbReference type="InterPro" id="IPR023578">
    <property type="entry name" value="Ras_GEF_dom_sf"/>
</dbReference>
<dbReference type="SUPFAM" id="SSF52540">
    <property type="entry name" value="P-loop containing nucleoside triphosphate hydrolases"/>
    <property type="match status" value="1"/>
</dbReference>
<protein>
    <recommendedName>
        <fullName evidence="8">Ras GEF</fullName>
    </recommendedName>
</protein>
<dbReference type="InterPro" id="IPR027417">
    <property type="entry name" value="P-loop_NTPase"/>
</dbReference>
<dbReference type="RefSeq" id="XP_001588954.1">
    <property type="nucleotide sequence ID" value="XM_001588904.1"/>
</dbReference>
<evidence type="ECO:0000256" key="2">
    <source>
        <dbReference type="PROSITE-ProRule" id="PRU00168"/>
    </source>
</evidence>
<dbReference type="Pfam" id="PF00618">
    <property type="entry name" value="RasGEF_N"/>
    <property type="match status" value="1"/>
</dbReference>
<feature type="domain" description="Ras-GEF" evidence="4">
    <location>
        <begin position="726"/>
        <end position="964"/>
    </location>
</feature>
<dbReference type="Proteomes" id="UP000001312">
    <property type="component" value="Unassembled WGS sequence"/>
</dbReference>
<dbReference type="Gene3D" id="1.10.840.10">
    <property type="entry name" value="Ras guanine-nucleotide exchange factors catalytic domain"/>
    <property type="match status" value="1"/>
</dbReference>
<organism evidence="6 7">
    <name type="scientific">Sclerotinia sclerotiorum (strain ATCC 18683 / 1980 / Ss-1)</name>
    <name type="common">White mold</name>
    <name type="synonym">Whetzelinia sclerotiorum</name>
    <dbReference type="NCBI Taxonomy" id="665079"/>
    <lineage>
        <taxon>Eukaryota</taxon>
        <taxon>Fungi</taxon>
        <taxon>Dikarya</taxon>
        <taxon>Ascomycota</taxon>
        <taxon>Pezizomycotina</taxon>
        <taxon>Leotiomycetes</taxon>
        <taxon>Helotiales</taxon>
        <taxon>Sclerotiniaceae</taxon>
        <taxon>Sclerotinia</taxon>
    </lineage>
</organism>
<dbReference type="SMART" id="SM00147">
    <property type="entry name" value="RasGEF"/>
    <property type="match status" value="1"/>
</dbReference>
<name>A7EYT6_SCLS1</name>
<dbReference type="SMART" id="SM00229">
    <property type="entry name" value="RasGEFN"/>
    <property type="match status" value="1"/>
</dbReference>
<dbReference type="InterPro" id="IPR008937">
    <property type="entry name" value="Ras-like_GEF"/>
</dbReference>
<dbReference type="STRING" id="665079.A7EYT6"/>
<feature type="compositionally biased region" description="Polar residues" evidence="3">
    <location>
        <begin position="638"/>
        <end position="652"/>
    </location>
</feature>
<evidence type="ECO:0000259" key="5">
    <source>
        <dbReference type="PROSITE" id="PS50212"/>
    </source>
</evidence>
<dbReference type="PROSITE" id="PS50009">
    <property type="entry name" value="RASGEF_CAT"/>
    <property type="match status" value="1"/>
</dbReference>
<feature type="region of interest" description="Disordered" evidence="3">
    <location>
        <begin position="1"/>
        <end position="81"/>
    </location>
</feature>
<dbReference type="HOGENOM" id="CLU_005431_1_0_1"/>
<feature type="compositionally biased region" description="Basic and acidic residues" evidence="3">
    <location>
        <begin position="625"/>
        <end position="634"/>
    </location>
</feature>